<sequence>KELTKDIEEQNLTKDEILVKYNSEIKILTATTKGIEDIYNAFQNINKRLIHKRCWKTCNIYIYGVPRTEKSYLAQILFPDAYNKSNKNGKWYPNFNKNNEHDVVIYNEFSGSDLKYTKLLNLLDRRDFSVQFKGGNVNYAPKVQVFTANSSLREQYTYYKDIPFVQYSNRYKVTNRKYYSAASEQFDYIIEYFKFRDDNKQLCNNEYLCCKVRRIFHKGSYNNFINLRFDIEFNSDITIEKAEEII</sequence>
<comment type="caution">
    <text evidence="1">The sequence shown here is derived from an EMBL/GenBank/DDBJ whole genome shotgun (WGS) entry which is preliminary data.</text>
</comment>
<dbReference type="EMBL" id="CAJVPM010025564">
    <property type="protein sequence ID" value="CAG8658401.1"/>
    <property type="molecule type" value="Genomic_DNA"/>
</dbReference>
<organism evidence="1 2">
    <name type="scientific">Scutellospora calospora</name>
    <dbReference type="NCBI Taxonomy" id="85575"/>
    <lineage>
        <taxon>Eukaryota</taxon>
        <taxon>Fungi</taxon>
        <taxon>Fungi incertae sedis</taxon>
        <taxon>Mucoromycota</taxon>
        <taxon>Glomeromycotina</taxon>
        <taxon>Glomeromycetes</taxon>
        <taxon>Diversisporales</taxon>
        <taxon>Gigasporaceae</taxon>
        <taxon>Scutellospora</taxon>
    </lineage>
</organism>
<evidence type="ECO:0000313" key="2">
    <source>
        <dbReference type="Proteomes" id="UP000789860"/>
    </source>
</evidence>
<protein>
    <submittedName>
        <fullName evidence="1">1878_t:CDS:1</fullName>
    </submittedName>
</protein>
<keyword evidence="2" id="KW-1185">Reference proteome</keyword>
<feature type="non-terminal residue" evidence="1">
    <location>
        <position position="1"/>
    </location>
</feature>
<name>A0ACA9NPC0_9GLOM</name>
<proteinExistence type="predicted"/>
<dbReference type="Proteomes" id="UP000789860">
    <property type="component" value="Unassembled WGS sequence"/>
</dbReference>
<accession>A0ACA9NPC0</accession>
<reference evidence="1" key="1">
    <citation type="submission" date="2021-06" db="EMBL/GenBank/DDBJ databases">
        <authorList>
            <person name="Kallberg Y."/>
            <person name="Tangrot J."/>
            <person name="Rosling A."/>
        </authorList>
    </citation>
    <scope>NUCLEOTIDE SEQUENCE</scope>
    <source>
        <strain evidence="1">AU212A</strain>
    </source>
</reference>
<evidence type="ECO:0000313" key="1">
    <source>
        <dbReference type="EMBL" id="CAG8658401.1"/>
    </source>
</evidence>
<gene>
    <name evidence="1" type="ORF">SCALOS_LOCUS8938</name>
</gene>